<dbReference type="PROSITE" id="PS50082">
    <property type="entry name" value="WD_REPEATS_2"/>
    <property type="match status" value="1"/>
</dbReference>
<keyword evidence="2" id="KW-0132">Cell division</keyword>
<evidence type="ECO:0000259" key="9">
    <source>
        <dbReference type="Pfam" id="PF12896"/>
    </source>
</evidence>
<feature type="compositionally biased region" description="Acidic residues" evidence="7">
    <location>
        <begin position="764"/>
        <end position="782"/>
    </location>
</feature>
<proteinExistence type="predicted"/>
<dbReference type="GO" id="GO:0034399">
    <property type="term" value="C:nuclear periphery"/>
    <property type="evidence" value="ECO:0007669"/>
    <property type="project" value="TreeGrafter"/>
</dbReference>
<dbReference type="GO" id="GO:0031145">
    <property type="term" value="P:anaphase-promoting complex-dependent catabolic process"/>
    <property type="evidence" value="ECO:0007669"/>
    <property type="project" value="InterPro"/>
</dbReference>
<dbReference type="InterPro" id="IPR036322">
    <property type="entry name" value="WD40_repeat_dom_sf"/>
</dbReference>
<keyword evidence="6" id="KW-0853">WD repeat</keyword>
<accession>A0AB34J2Z6</accession>
<dbReference type="PANTHER" id="PTHR13260:SF0">
    <property type="entry name" value="ANAPHASE-PROMOTING COMPLEX SUBUNIT 4"/>
    <property type="match status" value="1"/>
</dbReference>
<evidence type="ECO:0000256" key="7">
    <source>
        <dbReference type="SAM" id="MobiDB-lite"/>
    </source>
</evidence>
<name>A0AB34J2Z6_PRYPA</name>
<evidence type="ECO:0000313" key="10">
    <source>
        <dbReference type="EMBL" id="KAL1511094.1"/>
    </source>
</evidence>
<evidence type="ECO:0000256" key="3">
    <source>
        <dbReference type="ARBA" id="ARBA00022776"/>
    </source>
</evidence>
<feature type="domain" description="Anaphase-promoting complex subunit 4 long" evidence="9">
    <location>
        <begin position="254"/>
        <end position="455"/>
    </location>
</feature>
<dbReference type="EMBL" id="JBGBPQ010000014">
    <property type="protein sequence ID" value="KAL1511094.1"/>
    <property type="molecule type" value="Genomic_DNA"/>
</dbReference>
<dbReference type="InterPro" id="IPR024790">
    <property type="entry name" value="APC4_long_dom"/>
</dbReference>
<keyword evidence="4" id="KW-0833">Ubl conjugation pathway</keyword>
<dbReference type="Pfam" id="PF12894">
    <property type="entry name" value="ANAPC4_WD40"/>
    <property type="match status" value="1"/>
</dbReference>
<evidence type="ECO:0000256" key="2">
    <source>
        <dbReference type="ARBA" id="ARBA00022618"/>
    </source>
</evidence>
<dbReference type="GO" id="GO:0005680">
    <property type="term" value="C:anaphase-promoting complex"/>
    <property type="evidence" value="ECO:0007669"/>
    <property type="project" value="InterPro"/>
</dbReference>
<comment type="caution">
    <text evidence="10">The sequence shown here is derived from an EMBL/GenBank/DDBJ whole genome shotgun (WGS) entry which is preliminary data.</text>
</comment>
<dbReference type="Gene3D" id="2.130.10.10">
    <property type="entry name" value="YVTN repeat-like/Quinoprotein amine dehydrogenase"/>
    <property type="match status" value="1"/>
</dbReference>
<evidence type="ECO:0000256" key="6">
    <source>
        <dbReference type="PROSITE-ProRule" id="PRU00221"/>
    </source>
</evidence>
<gene>
    <name evidence="10" type="ORF">AB1Y20_005916</name>
</gene>
<organism evidence="10 11">
    <name type="scientific">Prymnesium parvum</name>
    <name type="common">Toxic golden alga</name>
    <dbReference type="NCBI Taxonomy" id="97485"/>
    <lineage>
        <taxon>Eukaryota</taxon>
        <taxon>Haptista</taxon>
        <taxon>Haptophyta</taxon>
        <taxon>Prymnesiophyceae</taxon>
        <taxon>Prymnesiales</taxon>
        <taxon>Prymnesiaceae</taxon>
        <taxon>Prymnesium</taxon>
    </lineage>
</organism>
<keyword evidence="3" id="KW-0498">Mitosis</keyword>
<dbReference type="GO" id="GO:0051301">
    <property type="term" value="P:cell division"/>
    <property type="evidence" value="ECO:0007669"/>
    <property type="project" value="UniProtKB-KW"/>
</dbReference>
<evidence type="ECO:0000259" key="8">
    <source>
        <dbReference type="Pfam" id="PF12894"/>
    </source>
</evidence>
<dbReference type="GO" id="GO:0070979">
    <property type="term" value="P:protein K11-linked ubiquitination"/>
    <property type="evidence" value="ECO:0007669"/>
    <property type="project" value="TreeGrafter"/>
</dbReference>
<feature type="repeat" description="WD" evidence="6">
    <location>
        <begin position="55"/>
        <end position="96"/>
    </location>
</feature>
<protein>
    <recommendedName>
        <fullName evidence="1">Anaphase-promoting complex subunit 4</fullName>
    </recommendedName>
</protein>
<dbReference type="InterPro" id="IPR015943">
    <property type="entry name" value="WD40/YVTN_repeat-like_dom_sf"/>
</dbReference>
<evidence type="ECO:0000256" key="1">
    <source>
        <dbReference type="ARBA" id="ARBA00016067"/>
    </source>
</evidence>
<keyword evidence="5" id="KW-0131">Cell cycle</keyword>
<dbReference type="InterPro" id="IPR024789">
    <property type="entry name" value="APC4"/>
</dbReference>
<keyword evidence="11" id="KW-1185">Reference proteome</keyword>
<evidence type="ECO:0000256" key="4">
    <source>
        <dbReference type="ARBA" id="ARBA00022786"/>
    </source>
</evidence>
<dbReference type="Proteomes" id="UP001515480">
    <property type="component" value="Unassembled WGS sequence"/>
</dbReference>
<reference evidence="10 11" key="1">
    <citation type="journal article" date="2024" name="Science">
        <title>Giant polyketide synthase enzymes in the biosynthesis of giant marine polyether toxins.</title>
        <authorList>
            <person name="Fallon T.R."/>
            <person name="Shende V.V."/>
            <person name="Wierzbicki I.H."/>
            <person name="Pendleton A.L."/>
            <person name="Watervoot N.F."/>
            <person name="Auber R.P."/>
            <person name="Gonzalez D.J."/>
            <person name="Wisecaver J.H."/>
            <person name="Moore B.S."/>
        </authorList>
    </citation>
    <scope>NUCLEOTIDE SEQUENCE [LARGE SCALE GENOMIC DNA]</scope>
    <source>
        <strain evidence="10 11">12B1</strain>
    </source>
</reference>
<feature type="region of interest" description="Disordered" evidence="7">
    <location>
        <begin position="735"/>
        <end position="782"/>
    </location>
</feature>
<dbReference type="Pfam" id="PF12896">
    <property type="entry name" value="ANAPC4"/>
    <property type="match status" value="1"/>
</dbReference>
<dbReference type="SUPFAM" id="SSF50978">
    <property type="entry name" value="WD40 repeat-like"/>
    <property type="match status" value="1"/>
</dbReference>
<feature type="compositionally biased region" description="Acidic residues" evidence="7">
    <location>
        <begin position="735"/>
        <end position="752"/>
    </location>
</feature>
<sequence>MHCFELLKGFRKGAKGLGSEIVAMEWCPTMDLLALVMEDRQLVVYRAEGWQRLWQSSFDQPVTCLTWRPDGQVVAAGHADGTTTLFNVEDGEPTFESHHHTESLRLFRWLPAEHRVSSDSPYASDMASLFAPLPLLPKQPSAQALQLEEGTQPLDLPLYKLLFGGQAPLAFDVAVTVDARACIHLAVHGKFSLGKLPLAEFPALQFGGTPSPLCVQLTSSLQVLTVVTWTERETRVLLPDGTEVEHEEGMLLLAFRTGQLARGRMEIEALATLYMQCEALADRATTAIEAAKSVWSEAISPFHDKMESMRQMLVKEGRPASPARELLLLLACGVAPACVQHWIISELQHDSLGRTLKATNLAADALVQLCITTIHPALEMLVQRLSHVHGLSKWPYHFAALGLQERPPRVAAALEAAASLRASAEALLVAVRSSQVEFGMLFCWLIRQCRRLRDEPPSTTEQMPPVDAAIVAQFLSSSSDDGTLTDKVTALFSDAPTPLGHDVLGGVDALDALAPLPPTQRLPIAHAALAASLRDCFSPVAEHVSAGYQLHSCAPLAAGPPPAVSPRLRVSIEHPADGSLRLVLSICEREARPAAGVQLVLLRARWALDGECPPWEVCVLGGAPDARMVNALPYKQEQLLLLHTSDAGGTSSTLTVTSYAERAFTEISPSSRTSLLETLRQMLSSGQLAVQPLLDDECRSRTFAEVEAQDVSLSRAGFCSVVFPMRRILLLDLEEDEGEEGEEGEEGNEDMEGVTPTKSAAEADQGEETDSEEVEMAMEDDP</sequence>
<feature type="domain" description="Anaphase-promoting complex subunit 4-like WD40" evidence="8">
    <location>
        <begin position="24"/>
        <end position="109"/>
    </location>
</feature>
<dbReference type="InterPro" id="IPR024977">
    <property type="entry name" value="Apc4-like_WD40_dom"/>
</dbReference>
<dbReference type="AlphaFoldDB" id="A0AB34J2Z6"/>
<evidence type="ECO:0000313" key="11">
    <source>
        <dbReference type="Proteomes" id="UP001515480"/>
    </source>
</evidence>
<dbReference type="InterPro" id="IPR001680">
    <property type="entry name" value="WD40_rpt"/>
</dbReference>
<evidence type="ECO:0000256" key="5">
    <source>
        <dbReference type="ARBA" id="ARBA00023306"/>
    </source>
</evidence>
<dbReference type="PANTHER" id="PTHR13260">
    <property type="entry name" value="ANAPHASE PROMOTING COMPLEX SUBUNIT 4 APC4"/>
    <property type="match status" value="1"/>
</dbReference>